<dbReference type="GO" id="GO:0003723">
    <property type="term" value="F:RNA binding"/>
    <property type="evidence" value="ECO:0007669"/>
    <property type="project" value="InterPro"/>
</dbReference>
<dbReference type="PANTHER" id="PTHR24015:SF1753">
    <property type="entry name" value="PPR CONTAINING PLANT-LIKE PROTEIN"/>
    <property type="match status" value="1"/>
</dbReference>
<dbReference type="Proteomes" id="UP000288805">
    <property type="component" value="Unassembled WGS sequence"/>
</dbReference>
<evidence type="ECO:0000256" key="1">
    <source>
        <dbReference type="ARBA" id="ARBA00022574"/>
    </source>
</evidence>
<dbReference type="NCBIfam" id="TIGR00756">
    <property type="entry name" value="PPR"/>
    <property type="match status" value="4"/>
</dbReference>
<dbReference type="Pfam" id="PF20431">
    <property type="entry name" value="E_motif"/>
    <property type="match status" value="1"/>
</dbReference>
<accession>A0A438KPQ7</accession>
<reference evidence="5 6" key="1">
    <citation type="journal article" date="2018" name="PLoS Genet.">
        <title>Population sequencing reveals clonal diversity and ancestral inbreeding in the grapevine cultivar Chardonnay.</title>
        <authorList>
            <person name="Roach M.J."/>
            <person name="Johnson D.L."/>
            <person name="Bohlmann J."/>
            <person name="van Vuuren H.J."/>
            <person name="Jones S.J."/>
            <person name="Pretorius I.S."/>
            <person name="Schmidt S.A."/>
            <person name="Borneman A.R."/>
        </authorList>
    </citation>
    <scope>NUCLEOTIDE SEQUENCE [LARGE SCALE GENOMIC DNA]</scope>
    <source>
        <strain evidence="6">cv. Chardonnay</strain>
        <tissue evidence="5">Leaf</tissue>
    </source>
</reference>
<proteinExistence type="predicted"/>
<dbReference type="SMART" id="SM00320">
    <property type="entry name" value="WD40"/>
    <property type="match status" value="2"/>
</dbReference>
<keyword evidence="2" id="KW-0677">Repeat</keyword>
<dbReference type="InterPro" id="IPR001680">
    <property type="entry name" value="WD40_rpt"/>
</dbReference>
<dbReference type="PROSITE" id="PS51375">
    <property type="entry name" value="PPR"/>
    <property type="match status" value="4"/>
</dbReference>
<feature type="repeat" description="WD" evidence="3">
    <location>
        <begin position="90"/>
        <end position="116"/>
    </location>
</feature>
<dbReference type="PANTHER" id="PTHR24015">
    <property type="entry name" value="OS07G0578800 PROTEIN-RELATED"/>
    <property type="match status" value="1"/>
</dbReference>
<dbReference type="PROSITE" id="PS50082">
    <property type="entry name" value="WD_REPEATS_2"/>
    <property type="match status" value="1"/>
</dbReference>
<gene>
    <name evidence="5" type="primary">PCMP-E76_14</name>
    <name evidence="5" type="ORF">CK203_000680</name>
</gene>
<feature type="repeat" description="PPR" evidence="4">
    <location>
        <begin position="403"/>
        <end position="437"/>
    </location>
</feature>
<evidence type="ECO:0000256" key="2">
    <source>
        <dbReference type="ARBA" id="ARBA00022737"/>
    </source>
</evidence>
<dbReference type="InterPro" id="IPR019775">
    <property type="entry name" value="WD40_repeat_CS"/>
</dbReference>
<dbReference type="Pfam" id="PF01535">
    <property type="entry name" value="PPR"/>
    <property type="match status" value="5"/>
</dbReference>
<feature type="repeat" description="PPR" evidence="4">
    <location>
        <begin position="505"/>
        <end position="539"/>
    </location>
</feature>
<dbReference type="FunFam" id="1.25.40.10:FF:000090">
    <property type="entry name" value="Pentatricopeptide repeat-containing protein, chloroplastic"/>
    <property type="match status" value="1"/>
</dbReference>
<dbReference type="EMBL" id="QGNW01000001">
    <property type="protein sequence ID" value="RVX23188.1"/>
    <property type="molecule type" value="Genomic_DNA"/>
</dbReference>
<dbReference type="AlphaFoldDB" id="A0A438KPQ7"/>
<comment type="caution">
    <text evidence="5">The sequence shown here is derived from an EMBL/GenBank/DDBJ whole genome shotgun (WGS) entry which is preliminary data.</text>
</comment>
<dbReference type="InterPro" id="IPR002885">
    <property type="entry name" value="PPR_rpt"/>
</dbReference>
<protein>
    <submittedName>
        <fullName evidence="5">Pentatricopeptide repeat-containing protein</fullName>
    </submittedName>
</protein>
<evidence type="ECO:0000313" key="6">
    <source>
        <dbReference type="Proteomes" id="UP000288805"/>
    </source>
</evidence>
<dbReference type="Gene3D" id="2.130.10.10">
    <property type="entry name" value="YVTN repeat-like/Quinoprotein amine dehydrogenase"/>
    <property type="match status" value="1"/>
</dbReference>
<name>A0A438KPQ7_VITVI</name>
<organism evidence="5 6">
    <name type="scientific">Vitis vinifera</name>
    <name type="common">Grape</name>
    <dbReference type="NCBI Taxonomy" id="29760"/>
    <lineage>
        <taxon>Eukaryota</taxon>
        <taxon>Viridiplantae</taxon>
        <taxon>Streptophyta</taxon>
        <taxon>Embryophyta</taxon>
        <taxon>Tracheophyta</taxon>
        <taxon>Spermatophyta</taxon>
        <taxon>Magnoliopsida</taxon>
        <taxon>eudicotyledons</taxon>
        <taxon>Gunneridae</taxon>
        <taxon>Pentapetalae</taxon>
        <taxon>rosids</taxon>
        <taxon>Vitales</taxon>
        <taxon>Vitaceae</taxon>
        <taxon>Viteae</taxon>
        <taxon>Vitis</taxon>
    </lineage>
</organism>
<dbReference type="SUPFAM" id="SSF50978">
    <property type="entry name" value="WD40 repeat-like"/>
    <property type="match status" value="1"/>
</dbReference>
<dbReference type="Pfam" id="PF13041">
    <property type="entry name" value="PPR_2"/>
    <property type="match status" value="2"/>
</dbReference>
<evidence type="ECO:0000256" key="3">
    <source>
        <dbReference type="PROSITE-ProRule" id="PRU00221"/>
    </source>
</evidence>
<dbReference type="Gene3D" id="1.25.40.10">
    <property type="entry name" value="Tetratricopeptide repeat domain"/>
    <property type="match status" value="3"/>
</dbReference>
<feature type="repeat" description="PPR" evidence="4">
    <location>
        <begin position="744"/>
        <end position="778"/>
    </location>
</feature>
<feature type="repeat" description="PPR" evidence="4">
    <location>
        <begin position="606"/>
        <end position="641"/>
    </location>
</feature>
<dbReference type="InterPro" id="IPR015943">
    <property type="entry name" value="WD40/YVTN_repeat-like_dom_sf"/>
</dbReference>
<dbReference type="InterPro" id="IPR046960">
    <property type="entry name" value="PPR_At4g14850-like_plant"/>
</dbReference>
<dbReference type="PROSITE" id="PS00678">
    <property type="entry name" value="WD_REPEATS_1"/>
    <property type="match status" value="1"/>
</dbReference>
<evidence type="ECO:0000256" key="4">
    <source>
        <dbReference type="PROSITE-ProRule" id="PRU00708"/>
    </source>
</evidence>
<dbReference type="FunFam" id="1.25.40.10:FF:000344">
    <property type="entry name" value="Pentatricopeptide repeat-containing protein"/>
    <property type="match status" value="1"/>
</dbReference>
<keyword evidence="1 3" id="KW-0853">WD repeat</keyword>
<evidence type="ECO:0000313" key="5">
    <source>
        <dbReference type="EMBL" id="RVX23188.1"/>
    </source>
</evidence>
<dbReference type="InterPro" id="IPR036322">
    <property type="entry name" value="WD40_repeat_dom_sf"/>
</dbReference>
<dbReference type="InterPro" id="IPR046848">
    <property type="entry name" value="E_motif"/>
</dbReference>
<dbReference type="InterPro" id="IPR011990">
    <property type="entry name" value="TPR-like_helical_dom_sf"/>
</dbReference>
<dbReference type="FunFam" id="1.25.40.10:FF:000343">
    <property type="entry name" value="Pentatricopeptide repeat-containing protein At3g58590"/>
    <property type="match status" value="1"/>
</dbReference>
<dbReference type="GO" id="GO:0009451">
    <property type="term" value="P:RNA modification"/>
    <property type="evidence" value="ECO:0007669"/>
    <property type="project" value="InterPro"/>
</dbReference>
<sequence>MASTVSVEGFWLNINHSCWCGASFPYRFPGVDSLQLRVGEFFVSLVVVVRSSSPRILPRLWNFSTGKFLKTYTGHVNSKYCISSTFSVTNGKYIVGGSEDNCVYLWELQTRKIVQKLEGHTDTVISVSCHPSQNMIASGALGSDKTGIRDVLPYVEDNVSLSVVDSLKTQALLLVHEDASGLGLEVSEDTHMNEHGWMTLKMSIYVRSILGLQQARILPPARIATLEDDTSKDHYNCAEKRCIRPRLRGAGTCKGLPALSGWYACCLGAACQPFNAIPERGEFKLVHSLCEGSLASDYEKGIDKERESHCIRPAKHANVREALESFRRMNTSGTKPTKFILCTALNSCAKLLNWGLGVQIHARIIQTGFEDNLFLNSALVDLYAKCDAIVDAKRVFDGMEKHDQVSWTSIISGFSKNGRGKEAILFFKEMLGSQIKPNCVTYVSAISACTGLETIFDQCALLHAHVVKLGFGVKTFVVSCLIDCYSKCGRIDQAVLLFGTTIERDNILFNSMISGYSQNLLGEEALKLFVQMRNNGLSPTDHTLTSILNACGSLTILQQGRQVHSLVAKMGSESNVFVVSALLDMYSKCGSIDEARCVFYQAVEKNTVLWTSMITGYAQSGRGPEGLGLFERLVIEEGFTPDHICFTAVLTACNHAGFLDKGIDYFNQMRRDYGLVPDLDQYACLVDLYVRNGHLRKAKELMEAMPYEPNSVMWGSFLSSCKLYGEAELGREAADKLFKMEPCSTAPYVAMASIYAQAGLWSEVVEIRKLMKQKGLRKSAGWSWVEVDKRVHVFSVADASHPRSRDICVELERLNLEMKEVGQDKGNLISETDRRADWIKLLGKDMENVNDPIVTASGFNL</sequence>
<dbReference type="Pfam" id="PF00400">
    <property type="entry name" value="WD40"/>
    <property type="match status" value="2"/>
</dbReference>